<name>A0A2G5V9C2_9PELO</name>
<dbReference type="EMBL" id="PDUG01000002">
    <property type="protein sequence ID" value="PIC48342.1"/>
    <property type="molecule type" value="Genomic_DNA"/>
</dbReference>
<evidence type="ECO:0000313" key="2">
    <source>
        <dbReference type="EMBL" id="PIC48342.1"/>
    </source>
</evidence>
<dbReference type="PANTHER" id="PTHR21503:SF8">
    <property type="entry name" value="F-BOX ASSOCIATED DOMAIN-CONTAINING PROTEIN-RELATED"/>
    <property type="match status" value="1"/>
</dbReference>
<feature type="domain" description="F-box" evidence="1">
    <location>
        <begin position="1"/>
        <end position="48"/>
    </location>
</feature>
<dbReference type="PROSITE" id="PS50181">
    <property type="entry name" value="FBOX"/>
    <property type="match status" value="1"/>
</dbReference>
<accession>A0A2G5V9C2</accession>
<evidence type="ECO:0000313" key="3">
    <source>
        <dbReference type="Proteomes" id="UP000230233"/>
    </source>
</evidence>
<dbReference type="AlphaFoldDB" id="A0A2G5V9C2"/>
<evidence type="ECO:0000259" key="1">
    <source>
        <dbReference type="PROSITE" id="PS50181"/>
    </source>
</evidence>
<dbReference type="SMART" id="SM00256">
    <property type="entry name" value="FBOX"/>
    <property type="match status" value="1"/>
</dbReference>
<dbReference type="InterPro" id="IPR001810">
    <property type="entry name" value="F-box_dom"/>
</dbReference>
<dbReference type="Proteomes" id="UP000230233">
    <property type="component" value="Chromosome II"/>
</dbReference>
<dbReference type="Pfam" id="PF00646">
    <property type="entry name" value="F-box"/>
    <property type="match status" value="1"/>
</dbReference>
<keyword evidence="3" id="KW-1185">Reference proteome</keyword>
<protein>
    <recommendedName>
        <fullName evidence="1">F-box domain-containing protein</fullName>
    </recommendedName>
</protein>
<organism evidence="2 3">
    <name type="scientific">Caenorhabditis nigoni</name>
    <dbReference type="NCBI Taxonomy" id="1611254"/>
    <lineage>
        <taxon>Eukaryota</taxon>
        <taxon>Metazoa</taxon>
        <taxon>Ecdysozoa</taxon>
        <taxon>Nematoda</taxon>
        <taxon>Chromadorea</taxon>
        <taxon>Rhabditida</taxon>
        <taxon>Rhabditina</taxon>
        <taxon>Rhabditomorpha</taxon>
        <taxon>Rhabditoidea</taxon>
        <taxon>Rhabditidae</taxon>
        <taxon>Peloderinae</taxon>
        <taxon>Caenorhabditis</taxon>
    </lineage>
</organism>
<gene>
    <name evidence="2" type="primary">Cnig_chr_II.g7349</name>
    <name evidence="2" type="ORF">B9Z55_007349</name>
</gene>
<proteinExistence type="predicted"/>
<reference evidence="3" key="1">
    <citation type="submission" date="2017-10" db="EMBL/GenBank/DDBJ databases">
        <title>Rapid genome shrinkage in a self-fertile nematode reveals novel sperm competition proteins.</title>
        <authorList>
            <person name="Yin D."/>
            <person name="Schwarz E.M."/>
            <person name="Thomas C.G."/>
            <person name="Felde R.L."/>
            <person name="Korf I.F."/>
            <person name="Cutter A.D."/>
            <person name="Schartner C.M."/>
            <person name="Ralston E.J."/>
            <person name="Meyer B.J."/>
            <person name="Haag E.S."/>
        </authorList>
    </citation>
    <scope>NUCLEOTIDE SEQUENCE [LARGE SCALE GENOMIC DNA]</scope>
    <source>
        <strain evidence="3">JU1422</strain>
    </source>
</reference>
<sequence length="364" mass="43444">MKLLKFPYLVQKEILQNVEPSYLLLLSSVSKNLKKLIKSSQLNRFKSTDFIRYECCYRKRVFVYVFPRDCRPKEVLRFVEREKTDEGHFKLNVLGETIDFQMSKQGNLVSMFHEEEKEMVIQSIHNYFLDFFGNSMEYQWMARHYTYSIPRLRNLSSCFDMTIVDLEWEDDENLENFFAYCPVWKCINIYFPCMYDIFTPESKIHLAESVKIHEHFATPILSHFKGKQLVINHTFCKFSELVEFVNKWKSGESFHKLEYLRIQKNLLEFPQTHFFNEIGAKYIPATRIPPIHTLLKVHVEDDRELNTDPIISHAYVVRETDNRVASVMIQGKTMSFGVWDMTEEEFLSMVDYFQIYFVGRIISS</sequence>
<comment type="caution">
    <text evidence="2">The sequence shown here is derived from an EMBL/GenBank/DDBJ whole genome shotgun (WGS) entry which is preliminary data.</text>
</comment>
<dbReference type="PANTHER" id="PTHR21503">
    <property type="entry name" value="F-BOX-CONTAINING HYPOTHETICAL PROTEIN C.ELEGANS"/>
    <property type="match status" value="1"/>
</dbReference>